<dbReference type="EMBL" id="VCAU01000001">
    <property type="protein sequence ID" value="KAF9895137.1"/>
    <property type="molecule type" value="Genomic_DNA"/>
</dbReference>
<comment type="caution">
    <text evidence="2">The sequence shown here is derived from an EMBL/GenBank/DDBJ whole genome shotgun (WGS) entry which is preliminary data.</text>
</comment>
<reference evidence="2" key="2">
    <citation type="submission" date="2020-02" db="EMBL/GenBank/DDBJ databases">
        <authorList>
            <person name="Gilchrist C.L.M."/>
            <person name="Chooi Y.-H."/>
        </authorList>
    </citation>
    <scope>NUCLEOTIDE SEQUENCE</scope>
    <source>
        <strain evidence="2">MST-FP2251</strain>
    </source>
</reference>
<dbReference type="Pfam" id="PF07985">
    <property type="entry name" value="SRR1"/>
    <property type="match status" value="1"/>
</dbReference>
<proteinExistence type="predicted"/>
<gene>
    <name evidence="2" type="ORF">FE257_000039</name>
</gene>
<dbReference type="PANTHER" id="PTHR42080:SF3">
    <property type="entry name" value="SRR1-LIKE DOMAIN-CONTAINING PROTEIN"/>
    <property type="match status" value="1"/>
</dbReference>
<sequence>MAPVSLFLEWPSRPGQNPEDWAPKNTAEATANIDKWYDAGVPLFSRESLQEIQDRLQGPLKAGDMIKVKGMDGEVYQYKVKVGEKRSSYCMDIDPETGDGSETEQLVHYVMGLPIPKYTPIQHLKDNLTHGSLESAYCSLSIANRMHCLDQHENSLDRLEDSLELFNSSKRAWEQSDSWKQIQTTLSTVRLPTKIRKIVGMACGPFAIQSAYPGVPRSAVQHAFLLTLKKYLMENDMACDEIPCYAQDPAYTEADHRVLGTYDIEVVDDPRGFLELDHDSVLFCCAPNIAVKQVVTDIARPAILIWCKVEDADPDPEYRYTDPDSSRVRKMINEGYDEFPFPDDDNFTCMRIYVIRRGLGTEEVLNNGEDSGVIT</sequence>
<reference evidence="2" key="1">
    <citation type="journal article" date="2019" name="Beilstein J. Org. Chem.">
        <title>Nanangenines: drimane sesquiterpenoids as the dominant metabolite cohort of a novel Australian fungus, Aspergillus nanangensis.</title>
        <authorList>
            <person name="Lacey H.J."/>
            <person name="Gilchrist C.L.M."/>
            <person name="Crombie A."/>
            <person name="Kalaitzis J.A."/>
            <person name="Vuong D."/>
            <person name="Rutledge P.J."/>
            <person name="Turner P."/>
            <person name="Pitt J.I."/>
            <person name="Lacey E."/>
            <person name="Chooi Y.H."/>
            <person name="Piggott A.M."/>
        </authorList>
    </citation>
    <scope>NUCLEOTIDE SEQUENCE</scope>
    <source>
        <strain evidence="2">MST-FP2251</strain>
    </source>
</reference>
<accession>A0AAD4GZJ6</accession>
<keyword evidence="3" id="KW-1185">Reference proteome</keyword>
<protein>
    <recommendedName>
        <fullName evidence="1">SRR1-like domain-containing protein</fullName>
    </recommendedName>
</protein>
<dbReference type="AlphaFoldDB" id="A0AAD4GZJ6"/>
<organism evidence="2 3">
    <name type="scientific">Aspergillus nanangensis</name>
    <dbReference type="NCBI Taxonomy" id="2582783"/>
    <lineage>
        <taxon>Eukaryota</taxon>
        <taxon>Fungi</taxon>
        <taxon>Dikarya</taxon>
        <taxon>Ascomycota</taxon>
        <taxon>Pezizomycotina</taxon>
        <taxon>Eurotiomycetes</taxon>
        <taxon>Eurotiomycetidae</taxon>
        <taxon>Eurotiales</taxon>
        <taxon>Aspergillaceae</taxon>
        <taxon>Aspergillus</taxon>
        <taxon>Aspergillus subgen. Circumdati</taxon>
    </lineage>
</organism>
<feature type="domain" description="SRR1-like" evidence="1">
    <location>
        <begin position="183"/>
        <end position="353"/>
    </location>
</feature>
<evidence type="ECO:0000313" key="3">
    <source>
        <dbReference type="Proteomes" id="UP001194746"/>
    </source>
</evidence>
<name>A0AAD4GZJ6_ASPNN</name>
<dbReference type="Proteomes" id="UP001194746">
    <property type="component" value="Unassembled WGS sequence"/>
</dbReference>
<dbReference type="PANTHER" id="PTHR42080">
    <property type="entry name" value="SRR1 DOMAIN-CONTAINING PROTEIN"/>
    <property type="match status" value="1"/>
</dbReference>
<dbReference type="InterPro" id="IPR012942">
    <property type="entry name" value="SRR1-like"/>
</dbReference>
<evidence type="ECO:0000313" key="2">
    <source>
        <dbReference type="EMBL" id="KAF9895137.1"/>
    </source>
</evidence>
<evidence type="ECO:0000259" key="1">
    <source>
        <dbReference type="Pfam" id="PF07985"/>
    </source>
</evidence>